<dbReference type="AlphaFoldDB" id="A0A5C6B728"/>
<sequence length="216" mass="25004">MDRVTVEYALEVAAESEATIISHGGSVLASLPFLDRAGIRPESDLIGRSLALNAIIDLNFNVPDVVVRRWLEQHGVATYLTDHEVSLLDRGPERINEQDRNNLAWSLDALWALMWAGNLFEHLDFTRPIPDEMYEMCPHVRDDDGPTKFADRMAIRSFDEIYRSLDLHYRLHWYAFQNQLRDERGTFDLSRFIERRRALEWLLSPGLTWGSVSMNT</sequence>
<evidence type="ECO:0008006" key="3">
    <source>
        <dbReference type="Google" id="ProtNLM"/>
    </source>
</evidence>
<evidence type="ECO:0000313" key="1">
    <source>
        <dbReference type="EMBL" id="TWU07788.1"/>
    </source>
</evidence>
<dbReference type="InterPro" id="IPR025368">
    <property type="entry name" value="DUF4272"/>
</dbReference>
<proteinExistence type="predicted"/>
<dbReference type="RefSeq" id="WP_146517949.1">
    <property type="nucleotide sequence ID" value="NZ_CP151726.1"/>
</dbReference>
<evidence type="ECO:0000313" key="2">
    <source>
        <dbReference type="Proteomes" id="UP000320176"/>
    </source>
</evidence>
<organism evidence="1 2">
    <name type="scientific">Stieleria varia</name>
    <dbReference type="NCBI Taxonomy" id="2528005"/>
    <lineage>
        <taxon>Bacteria</taxon>
        <taxon>Pseudomonadati</taxon>
        <taxon>Planctomycetota</taxon>
        <taxon>Planctomycetia</taxon>
        <taxon>Pirellulales</taxon>
        <taxon>Pirellulaceae</taxon>
        <taxon>Stieleria</taxon>
    </lineage>
</organism>
<gene>
    <name evidence="1" type="ORF">Pla52n_03620</name>
</gene>
<dbReference type="Proteomes" id="UP000320176">
    <property type="component" value="Unassembled WGS sequence"/>
</dbReference>
<dbReference type="Pfam" id="PF14094">
    <property type="entry name" value="DUF4272"/>
    <property type="match status" value="1"/>
</dbReference>
<protein>
    <recommendedName>
        <fullName evidence="3">DUF4272 domain-containing protein</fullName>
    </recommendedName>
</protein>
<dbReference type="OrthoDB" id="4399984at2"/>
<accession>A0A5C6B728</accession>
<reference evidence="1 2" key="1">
    <citation type="submission" date="2019-02" db="EMBL/GenBank/DDBJ databases">
        <title>Deep-cultivation of Planctomycetes and their phenomic and genomic characterization uncovers novel biology.</title>
        <authorList>
            <person name="Wiegand S."/>
            <person name="Jogler M."/>
            <person name="Boedeker C."/>
            <person name="Pinto D."/>
            <person name="Vollmers J."/>
            <person name="Rivas-Marin E."/>
            <person name="Kohn T."/>
            <person name="Peeters S.H."/>
            <person name="Heuer A."/>
            <person name="Rast P."/>
            <person name="Oberbeckmann S."/>
            <person name="Bunk B."/>
            <person name="Jeske O."/>
            <person name="Meyerdierks A."/>
            <person name="Storesund J.E."/>
            <person name="Kallscheuer N."/>
            <person name="Luecker S."/>
            <person name="Lage O.M."/>
            <person name="Pohl T."/>
            <person name="Merkel B.J."/>
            <person name="Hornburger P."/>
            <person name="Mueller R.-W."/>
            <person name="Bruemmer F."/>
            <person name="Labrenz M."/>
            <person name="Spormann A.M."/>
            <person name="Op Den Camp H."/>
            <person name="Overmann J."/>
            <person name="Amann R."/>
            <person name="Jetten M.S.M."/>
            <person name="Mascher T."/>
            <person name="Medema M.H."/>
            <person name="Devos D.P."/>
            <person name="Kaster A.-K."/>
            <person name="Ovreas L."/>
            <person name="Rohde M."/>
            <person name="Galperin M.Y."/>
            <person name="Jogler C."/>
        </authorList>
    </citation>
    <scope>NUCLEOTIDE SEQUENCE [LARGE SCALE GENOMIC DNA]</scope>
    <source>
        <strain evidence="1 2">Pla52n</strain>
    </source>
</reference>
<keyword evidence="2" id="KW-1185">Reference proteome</keyword>
<dbReference type="EMBL" id="SJPN01000001">
    <property type="protein sequence ID" value="TWU07788.1"/>
    <property type="molecule type" value="Genomic_DNA"/>
</dbReference>
<name>A0A5C6B728_9BACT</name>
<comment type="caution">
    <text evidence="1">The sequence shown here is derived from an EMBL/GenBank/DDBJ whole genome shotgun (WGS) entry which is preliminary data.</text>
</comment>